<dbReference type="PANTHER" id="PTHR43790:SF9">
    <property type="entry name" value="GALACTOFURANOSE TRANSPORTER ATP-BINDING PROTEIN YTFR"/>
    <property type="match status" value="1"/>
</dbReference>
<dbReference type="GO" id="GO:0016887">
    <property type="term" value="F:ATP hydrolysis activity"/>
    <property type="evidence" value="ECO:0007669"/>
    <property type="project" value="InterPro"/>
</dbReference>
<dbReference type="EMBL" id="BNAP01000016">
    <property type="protein sequence ID" value="GHG96403.1"/>
    <property type="molecule type" value="Genomic_DNA"/>
</dbReference>
<dbReference type="InterPro" id="IPR003439">
    <property type="entry name" value="ABC_transporter-like_ATP-bd"/>
</dbReference>
<dbReference type="SMART" id="SM00382">
    <property type="entry name" value="AAA"/>
    <property type="match status" value="2"/>
</dbReference>
<gene>
    <name evidence="11" type="primary">rbsA2</name>
    <name evidence="11" type="ORF">GCM10010961_30750</name>
</gene>
<comment type="caution">
    <text evidence="11">The sequence shown here is derived from an EMBL/GenBank/DDBJ whole genome shotgun (WGS) entry which is preliminary data.</text>
</comment>
<keyword evidence="8" id="KW-1278">Translocase</keyword>
<evidence type="ECO:0000256" key="2">
    <source>
        <dbReference type="ARBA" id="ARBA00022448"/>
    </source>
</evidence>
<keyword evidence="12" id="KW-1185">Reference proteome</keyword>
<dbReference type="InterPro" id="IPR017871">
    <property type="entry name" value="ABC_transporter-like_CS"/>
</dbReference>
<keyword evidence="2" id="KW-0813">Transport</keyword>
<keyword evidence="5" id="KW-0677">Repeat</keyword>
<keyword evidence="6" id="KW-0547">Nucleotide-binding</keyword>
<proteinExistence type="predicted"/>
<dbReference type="Proteomes" id="UP000611500">
    <property type="component" value="Unassembled WGS sequence"/>
</dbReference>
<dbReference type="AlphaFoldDB" id="A0A8J3HA27"/>
<dbReference type="PANTHER" id="PTHR43790">
    <property type="entry name" value="CARBOHYDRATE TRANSPORT ATP-BINDING PROTEIN MG119-RELATED"/>
    <property type="match status" value="1"/>
</dbReference>
<protein>
    <submittedName>
        <fullName evidence="11">Sugar ABC transporter ATP-binding protein</fullName>
    </submittedName>
</protein>
<dbReference type="GO" id="GO:0005886">
    <property type="term" value="C:plasma membrane"/>
    <property type="evidence" value="ECO:0007669"/>
    <property type="project" value="UniProtKB-SubCell"/>
</dbReference>
<reference evidence="11" key="1">
    <citation type="journal article" date="2014" name="Int. J. Syst. Evol. Microbiol.">
        <title>Complete genome sequence of Corynebacterium casei LMG S-19264T (=DSM 44701T), isolated from a smear-ripened cheese.</title>
        <authorList>
            <consortium name="US DOE Joint Genome Institute (JGI-PGF)"/>
            <person name="Walter F."/>
            <person name="Albersmeier A."/>
            <person name="Kalinowski J."/>
            <person name="Ruckert C."/>
        </authorList>
    </citation>
    <scope>NUCLEOTIDE SEQUENCE</scope>
    <source>
        <strain evidence="11">CGMCC 1.7081</strain>
    </source>
</reference>
<dbReference type="SUPFAM" id="SSF52540">
    <property type="entry name" value="P-loop containing nucleoside triphosphate hydrolases"/>
    <property type="match status" value="2"/>
</dbReference>
<dbReference type="InterPro" id="IPR027417">
    <property type="entry name" value="P-loop_NTPase"/>
</dbReference>
<evidence type="ECO:0000256" key="3">
    <source>
        <dbReference type="ARBA" id="ARBA00022475"/>
    </source>
</evidence>
<evidence type="ECO:0000256" key="4">
    <source>
        <dbReference type="ARBA" id="ARBA00022597"/>
    </source>
</evidence>
<name>A0A8J3HA27_9RHOB</name>
<dbReference type="PROSITE" id="PS50893">
    <property type="entry name" value="ABC_TRANSPORTER_2"/>
    <property type="match status" value="2"/>
</dbReference>
<dbReference type="InterPro" id="IPR003593">
    <property type="entry name" value="AAA+_ATPase"/>
</dbReference>
<accession>A0A8J3HA27</accession>
<evidence type="ECO:0000313" key="12">
    <source>
        <dbReference type="Proteomes" id="UP000611500"/>
    </source>
</evidence>
<evidence type="ECO:0000256" key="7">
    <source>
        <dbReference type="ARBA" id="ARBA00022840"/>
    </source>
</evidence>
<dbReference type="FunFam" id="3.40.50.300:FF:000127">
    <property type="entry name" value="Ribose import ATP-binding protein RbsA"/>
    <property type="match status" value="1"/>
</dbReference>
<evidence type="ECO:0000256" key="5">
    <source>
        <dbReference type="ARBA" id="ARBA00022737"/>
    </source>
</evidence>
<evidence type="ECO:0000256" key="6">
    <source>
        <dbReference type="ARBA" id="ARBA00022741"/>
    </source>
</evidence>
<dbReference type="GO" id="GO:0005524">
    <property type="term" value="F:ATP binding"/>
    <property type="evidence" value="ECO:0007669"/>
    <property type="project" value="UniProtKB-KW"/>
</dbReference>
<dbReference type="RefSeq" id="WP_189658368.1">
    <property type="nucleotide sequence ID" value="NZ_BNAP01000016.1"/>
</dbReference>
<reference evidence="11" key="2">
    <citation type="submission" date="2020-09" db="EMBL/GenBank/DDBJ databases">
        <authorList>
            <person name="Sun Q."/>
            <person name="Zhou Y."/>
        </authorList>
    </citation>
    <scope>NUCLEOTIDE SEQUENCE</scope>
    <source>
        <strain evidence="11">CGMCC 1.7081</strain>
    </source>
</reference>
<keyword evidence="7 11" id="KW-0067">ATP-binding</keyword>
<dbReference type="CDD" id="cd03216">
    <property type="entry name" value="ABC_Carb_Monos_I"/>
    <property type="match status" value="1"/>
</dbReference>
<keyword evidence="4" id="KW-0762">Sugar transport</keyword>
<dbReference type="Pfam" id="PF00005">
    <property type="entry name" value="ABC_tran"/>
    <property type="match status" value="2"/>
</dbReference>
<dbReference type="CDD" id="cd03215">
    <property type="entry name" value="ABC_Carb_Monos_II"/>
    <property type="match status" value="1"/>
</dbReference>
<keyword evidence="3" id="KW-1003">Cell membrane</keyword>
<sequence length="536" mass="58110">MGQIDTIASAGASPADTSAWGEPLIAVEGLTKSYGAFKALENMQFDLRPGEVHVLFGENGAGKSTLIRILFGVQGFDSGSYRLFGEEITHLTPGEARARGISVVFQEFSLIPEMTVEENLFLGHETMRGGRLDKRAMRARARAVLDRLGFDLEPTAKVGQLRRAHQQMVEIAKALVQDCRVLVLDEPTASLTDHEAERLFDLVEQLRGEGLGIVYVSHRMAEIERLADRITVLRDGHYIDTVDGGGTDHQKLVELMTGRSFETFFPEIAHTPGPTVLRFEAVTLASGLARDIDLEIRAGEVLGLAGLAGCGKSEVIRAAFGLETLADGHISHHGQALSRLSPTTALRQGICYFPSDRSTEGLAMGQSLGVNATKAALDEARFSRRGWRLIGRAGRSFTQEAVDRLRIRTPGLKARASQLSGGNKQKLMVARGMSRDFDVFLFDEPTVGVDVQAKLEIYGFIKALTEAGKAVVVCSSELAEVLHLSHRLVVMRDGRIVGELEAEAASEDAVLSLFFHDPGAGTAAAPSDPILQEKRA</sequence>
<feature type="domain" description="ABC transporter" evidence="10">
    <location>
        <begin position="25"/>
        <end position="260"/>
    </location>
</feature>
<dbReference type="InterPro" id="IPR050107">
    <property type="entry name" value="ABC_carbohydrate_import_ATPase"/>
</dbReference>
<evidence type="ECO:0000256" key="1">
    <source>
        <dbReference type="ARBA" id="ARBA00004202"/>
    </source>
</evidence>
<evidence type="ECO:0000256" key="8">
    <source>
        <dbReference type="ARBA" id="ARBA00022967"/>
    </source>
</evidence>
<evidence type="ECO:0000256" key="9">
    <source>
        <dbReference type="ARBA" id="ARBA00023136"/>
    </source>
</evidence>
<evidence type="ECO:0000259" key="10">
    <source>
        <dbReference type="PROSITE" id="PS50893"/>
    </source>
</evidence>
<dbReference type="PROSITE" id="PS00211">
    <property type="entry name" value="ABC_TRANSPORTER_1"/>
    <property type="match status" value="1"/>
</dbReference>
<dbReference type="Gene3D" id="3.40.50.300">
    <property type="entry name" value="P-loop containing nucleotide triphosphate hydrolases"/>
    <property type="match status" value="2"/>
</dbReference>
<keyword evidence="9" id="KW-0472">Membrane</keyword>
<organism evidence="11 12">
    <name type="scientific">Pseudodonghicola xiamenensis</name>
    <dbReference type="NCBI Taxonomy" id="337702"/>
    <lineage>
        <taxon>Bacteria</taxon>
        <taxon>Pseudomonadati</taxon>
        <taxon>Pseudomonadota</taxon>
        <taxon>Alphaproteobacteria</taxon>
        <taxon>Rhodobacterales</taxon>
        <taxon>Paracoccaceae</taxon>
        <taxon>Pseudodonghicola</taxon>
    </lineage>
</organism>
<feature type="domain" description="ABC transporter" evidence="10">
    <location>
        <begin position="271"/>
        <end position="518"/>
    </location>
</feature>
<evidence type="ECO:0000313" key="11">
    <source>
        <dbReference type="EMBL" id="GHG96403.1"/>
    </source>
</evidence>
<comment type="subcellular location">
    <subcellularLocation>
        <location evidence="1">Cell membrane</location>
        <topology evidence="1">Peripheral membrane protein</topology>
    </subcellularLocation>
</comment>